<feature type="transmembrane region" description="Helical" evidence="1">
    <location>
        <begin position="190"/>
        <end position="213"/>
    </location>
</feature>
<feature type="transmembrane region" description="Helical" evidence="1">
    <location>
        <begin position="290"/>
        <end position="307"/>
    </location>
</feature>
<keyword evidence="3" id="KW-1185">Reference proteome</keyword>
<evidence type="ECO:0000256" key="1">
    <source>
        <dbReference type="SAM" id="Phobius"/>
    </source>
</evidence>
<feature type="transmembrane region" description="Helical" evidence="1">
    <location>
        <begin position="60"/>
        <end position="79"/>
    </location>
</feature>
<feature type="transmembrane region" description="Helical" evidence="1">
    <location>
        <begin position="156"/>
        <end position="178"/>
    </location>
</feature>
<dbReference type="Proteomes" id="UP000192418">
    <property type="component" value="Unassembled WGS sequence"/>
</dbReference>
<feature type="transmembrane region" description="Helical" evidence="1">
    <location>
        <begin position="219"/>
        <end position="237"/>
    </location>
</feature>
<protein>
    <submittedName>
        <fullName evidence="2">Uncharacterized protein</fullName>
    </submittedName>
</protein>
<name>A0A1W2DEU5_9BACT</name>
<dbReference type="EMBL" id="FWXY01000017">
    <property type="protein sequence ID" value="SMC96015.1"/>
    <property type="molecule type" value="Genomic_DNA"/>
</dbReference>
<feature type="transmembrane region" description="Helical" evidence="1">
    <location>
        <begin position="314"/>
        <end position="331"/>
    </location>
</feature>
<dbReference type="AlphaFoldDB" id="A0A1W2DEU5"/>
<accession>A0A1W2DEU5</accession>
<dbReference type="OrthoDB" id="5412242at2"/>
<organism evidence="2 3">
    <name type="scientific">Desulfocicer vacuolatum DSM 3385</name>
    <dbReference type="NCBI Taxonomy" id="1121400"/>
    <lineage>
        <taxon>Bacteria</taxon>
        <taxon>Pseudomonadati</taxon>
        <taxon>Thermodesulfobacteriota</taxon>
        <taxon>Desulfobacteria</taxon>
        <taxon>Desulfobacterales</taxon>
        <taxon>Desulfobacteraceae</taxon>
        <taxon>Desulfocicer</taxon>
    </lineage>
</organism>
<proteinExistence type="predicted"/>
<dbReference type="RefSeq" id="WP_084070224.1">
    <property type="nucleotide sequence ID" value="NZ_FWXY01000017.1"/>
</dbReference>
<feature type="transmembrane region" description="Helical" evidence="1">
    <location>
        <begin position="36"/>
        <end position="53"/>
    </location>
</feature>
<sequence>MNPMLKLFFAVMMIMALIFGYAGVYFPLEQYDFERLHIFLFNLCTGGTIILYFTEGTGRLSPRTITFLVASLFYALFAFLNIYPMVIFISLGLASIVESFRIERFSLLPWNFFSLKESVSAKFHQASLLCLSIGLFMSTAIIINNEYLHVLTMEKLVLNTFFLGFSFPLSLITLSVIFSMIRQNGASRTGILSVICFWTINLGVIIFFVFILFERFYPQIAVTLTLFVAVSTVLVLYVRYGRKMQQKEFLSSGIGFLIVTAISGIVYIFYQMSPGYTHENTRWLLRLHTFASLYGWNLCGLAVICRFRDFPIRLHSGVVIAVHWLTALILAPLGTTYALISILAVMGYIFIVFTLFFSKDKRALNE</sequence>
<keyword evidence="1" id="KW-1133">Transmembrane helix</keyword>
<dbReference type="STRING" id="1121400.SAMN02746065_11743"/>
<keyword evidence="1" id="KW-0812">Transmembrane</keyword>
<reference evidence="2 3" key="1">
    <citation type="submission" date="2017-04" db="EMBL/GenBank/DDBJ databases">
        <authorList>
            <person name="Afonso C.L."/>
            <person name="Miller P.J."/>
            <person name="Scott M.A."/>
            <person name="Spackman E."/>
            <person name="Goraichik I."/>
            <person name="Dimitrov K.M."/>
            <person name="Suarez D.L."/>
            <person name="Swayne D.E."/>
        </authorList>
    </citation>
    <scope>NUCLEOTIDE SEQUENCE [LARGE SCALE GENOMIC DNA]</scope>
    <source>
        <strain evidence="2 3">DSM 3385</strain>
    </source>
</reference>
<evidence type="ECO:0000313" key="2">
    <source>
        <dbReference type="EMBL" id="SMC96015.1"/>
    </source>
</evidence>
<feature type="transmembrane region" description="Helical" evidence="1">
    <location>
        <begin position="249"/>
        <end position="270"/>
    </location>
</feature>
<gene>
    <name evidence="2" type="ORF">SAMN02746065_11743</name>
</gene>
<keyword evidence="1" id="KW-0472">Membrane</keyword>
<evidence type="ECO:0000313" key="3">
    <source>
        <dbReference type="Proteomes" id="UP000192418"/>
    </source>
</evidence>
<feature type="transmembrane region" description="Helical" evidence="1">
    <location>
        <begin position="337"/>
        <end position="357"/>
    </location>
</feature>
<feature type="transmembrane region" description="Helical" evidence="1">
    <location>
        <begin position="7"/>
        <end position="24"/>
    </location>
</feature>